<dbReference type="InterPro" id="IPR001633">
    <property type="entry name" value="EAL_dom"/>
</dbReference>
<evidence type="ECO:0000313" key="5">
    <source>
        <dbReference type="Proteomes" id="UP000054859"/>
    </source>
</evidence>
<dbReference type="SUPFAM" id="SSF141868">
    <property type="entry name" value="EAL domain-like"/>
    <property type="match status" value="1"/>
</dbReference>
<accession>A0A0W0R3R1</accession>
<organism evidence="3 5">
    <name type="scientific">Legionella adelaidensis</name>
    <dbReference type="NCBI Taxonomy" id="45056"/>
    <lineage>
        <taxon>Bacteria</taxon>
        <taxon>Pseudomonadati</taxon>
        <taxon>Pseudomonadota</taxon>
        <taxon>Gammaproteobacteria</taxon>
        <taxon>Legionellales</taxon>
        <taxon>Legionellaceae</taxon>
        <taxon>Legionella</taxon>
    </lineage>
</organism>
<dbReference type="SMART" id="SM00052">
    <property type="entry name" value="EAL"/>
    <property type="match status" value="1"/>
</dbReference>
<evidence type="ECO:0000256" key="1">
    <source>
        <dbReference type="SAM" id="Phobius"/>
    </source>
</evidence>
<evidence type="ECO:0000313" key="4">
    <source>
        <dbReference type="EMBL" id="VEH85142.1"/>
    </source>
</evidence>
<dbReference type="PANTHER" id="PTHR33121">
    <property type="entry name" value="CYCLIC DI-GMP PHOSPHODIESTERASE PDEF"/>
    <property type="match status" value="1"/>
</dbReference>
<reference evidence="4 6" key="2">
    <citation type="submission" date="2018-12" db="EMBL/GenBank/DDBJ databases">
        <authorList>
            <consortium name="Pathogen Informatics"/>
        </authorList>
    </citation>
    <scope>NUCLEOTIDE SEQUENCE [LARGE SCALE GENOMIC DNA]</scope>
    <source>
        <strain evidence="4 6">NCTC12735</strain>
        <plasmid evidence="6">11</plasmid>
    </source>
</reference>
<dbReference type="Proteomes" id="UP000054859">
    <property type="component" value="Unassembled WGS sequence"/>
</dbReference>
<dbReference type="EMBL" id="LNKA01000001">
    <property type="protein sequence ID" value="KTC65662.1"/>
    <property type="molecule type" value="Genomic_DNA"/>
</dbReference>
<dbReference type="PATRIC" id="fig|45056.6.peg.327"/>
<keyword evidence="1" id="KW-0472">Membrane</keyword>
<dbReference type="RefSeq" id="WP_058461403.1">
    <property type="nucleotide sequence ID" value="NZ_CAAAHS010000008.1"/>
</dbReference>
<dbReference type="InterPro" id="IPR035919">
    <property type="entry name" value="EAL_sf"/>
</dbReference>
<protein>
    <submittedName>
        <fullName evidence="3">Rtn protein</fullName>
    </submittedName>
</protein>
<dbReference type="CDD" id="cd01948">
    <property type="entry name" value="EAL"/>
    <property type="match status" value="1"/>
</dbReference>
<feature type="transmembrane region" description="Helical" evidence="1">
    <location>
        <begin position="250"/>
        <end position="271"/>
    </location>
</feature>
<dbReference type="PANTHER" id="PTHR33121:SF79">
    <property type="entry name" value="CYCLIC DI-GMP PHOSPHODIESTERASE PDED-RELATED"/>
    <property type="match status" value="1"/>
</dbReference>
<keyword evidence="4" id="KW-0614">Plasmid</keyword>
<gene>
    <name evidence="4" type="primary">yjcC</name>
    <name evidence="3" type="ORF">Lade_0320</name>
    <name evidence="4" type="ORF">NCTC12735_00765</name>
</gene>
<keyword evidence="5" id="KW-1185">Reference proteome</keyword>
<geneLocation type="plasmid" evidence="4 6">
    <name>11</name>
</geneLocation>
<dbReference type="Proteomes" id="UP000281170">
    <property type="component" value="Plasmid 11"/>
</dbReference>
<proteinExistence type="predicted"/>
<dbReference type="PROSITE" id="PS50883">
    <property type="entry name" value="EAL"/>
    <property type="match status" value="1"/>
</dbReference>
<dbReference type="EMBL" id="LR134420">
    <property type="protein sequence ID" value="VEH85142.1"/>
    <property type="molecule type" value="Genomic_DNA"/>
</dbReference>
<evidence type="ECO:0000313" key="6">
    <source>
        <dbReference type="Proteomes" id="UP000281170"/>
    </source>
</evidence>
<feature type="transmembrane region" description="Helical" evidence="1">
    <location>
        <begin position="12"/>
        <end position="35"/>
    </location>
</feature>
<name>A0A0W0R3R1_9GAMM</name>
<dbReference type="STRING" id="45056.Lade_0320"/>
<dbReference type="OrthoDB" id="675397at2"/>
<evidence type="ECO:0000259" key="2">
    <source>
        <dbReference type="PROSITE" id="PS50883"/>
    </source>
</evidence>
<keyword evidence="1" id="KW-0812">Transmembrane</keyword>
<sequence>MNVSATKKLNTYLVLNIVWGTLSTLLLLLVLYFTWQKERLNIQHMLYSLTNEIAEQFDNFLHSMVNKVITLDLSNNQSLTCSPALLKHMQQFIYNEPMVSGISIKNKSTHCSTVHQEVQMSNNPAGSIHLFGPFRMTNSDKPAYVLRQRLGETNIDIYLLAQVLAKHLQTNSLLAGKIALYSENDGKVILQLSRNNETNAWRMDKPFQYLKEENSDIDIMRANLIFLNNFKIILKGDLSQIKQVTWNQELIAAIIIILVSITIYYLLRALITRHFSLRRAVILAMKSERFFPMYQPIIDIKEGKCIGAEILLRWRTIDQEIITPDLFIKDVEESGLIVNITIQLAEKALQECQSLLLTNPQFHLAFNLASTHFADERFFQRFIALCGKYSIPENQIMLEITERDLLKQDDVALIRMMRQLREAGFSLAVDDFGTGHASISYLQHFPFNYLKIDQLFIKAIGTGAITETLNNSIIHMAKNLKLHIIAEGVETFTQFEFLQSQEVYLMQGWYFATAMPIEQLIQFIKGVHYE</sequence>
<dbReference type="Gene3D" id="3.20.20.450">
    <property type="entry name" value="EAL domain"/>
    <property type="match status" value="1"/>
</dbReference>
<feature type="domain" description="EAL" evidence="2">
    <location>
        <begin position="274"/>
        <end position="528"/>
    </location>
</feature>
<dbReference type="KEGG" id="ladl:NCTC12735_00765"/>
<dbReference type="AlphaFoldDB" id="A0A0W0R3R1"/>
<keyword evidence="1" id="KW-1133">Transmembrane helix</keyword>
<dbReference type="InterPro" id="IPR050706">
    <property type="entry name" value="Cyclic-di-GMP_PDE-like"/>
</dbReference>
<dbReference type="Pfam" id="PF00563">
    <property type="entry name" value="EAL"/>
    <property type="match status" value="1"/>
</dbReference>
<evidence type="ECO:0000313" key="3">
    <source>
        <dbReference type="EMBL" id="KTC65662.1"/>
    </source>
</evidence>
<reference evidence="3 5" key="1">
    <citation type="submission" date="2015-11" db="EMBL/GenBank/DDBJ databases">
        <title>Identification of large and diverse effector repertoires of 38 Legionella species.</title>
        <authorList>
            <person name="Burstein D."/>
            <person name="Amaro F."/>
            <person name="Zusman T."/>
            <person name="Lifshitz Z."/>
            <person name="Cohen O."/>
            <person name="Gilbert J.A."/>
            <person name="Pupko T."/>
            <person name="Shuman H.A."/>
            <person name="Segal G."/>
        </authorList>
    </citation>
    <scope>NUCLEOTIDE SEQUENCE [LARGE SCALE GENOMIC DNA]</scope>
    <source>
        <strain evidence="3 5">1762-AUS-E</strain>
    </source>
</reference>
<dbReference type="GO" id="GO:0071111">
    <property type="term" value="F:cyclic-guanylate-specific phosphodiesterase activity"/>
    <property type="evidence" value="ECO:0007669"/>
    <property type="project" value="InterPro"/>
</dbReference>